<dbReference type="AlphaFoldDB" id="A0A919C410"/>
<feature type="transmembrane region" description="Helical" evidence="2">
    <location>
        <begin position="42"/>
        <end position="65"/>
    </location>
</feature>
<keyword evidence="2" id="KW-0812">Transmembrane</keyword>
<protein>
    <submittedName>
        <fullName evidence="3">Uncharacterized protein</fullName>
    </submittedName>
</protein>
<keyword evidence="2" id="KW-1133">Transmembrane helix</keyword>
<proteinExistence type="predicted"/>
<name>A0A919C410_9ACTN</name>
<evidence type="ECO:0000256" key="1">
    <source>
        <dbReference type="SAM" id="MobiDB-lite"/>
    </source>
</evidence>
<sequence>MRRANEADSVVAFLVTVAVMTYVVRAVRIDVTTAGATVPTAIAAQWLVPIGVAVTLAVGGLSSLLHRAPEAAEVRTGANGPDSGEGRVTAATRPD</sequence>
<gene>
    <name evidence="3" type="ORF">GCM10018980_14240</name>
</gene>
<reference evidence="4" key="1">
    <citation type="journal article" date="2019" name="Int. J. Syst. Evol. Microbiol.">
        <title>The Global Catalogue of Microorganisms (GCM) 10K type strain sequencing project: providing services to taxonomists for standard genome sequencing and annotation.</title>
        <authorList>
            <consortium name="The Broad Institute Genomics Platform"/>
            <consortium name="The Broad Institute Genome Sequencing Center for Infectious Disease"/>
            <person name="Wu L."/>
            <person name="Ma J."/>
        </authorList>
    </citation>
    <scope>NUCLEOTIDE SEQUENCE [LARGE SCALE GENOMIC DNA]</scope>
    <source>
        <strain evidence="4">JCM 4253</strain>
    </source>
</reference>
<feature type="region of interest" description="Disordered" evidence="1">
    <location>
        <begin position="71"/>
        <end position="95"/>
    </location>
</feature>
<keyword evidence="2" id="KW-0472">Membrane</keyword>
<evidence type="ECO:0000313" key="3">
    <source>
        <dbReference type="EMBL" id="GHG40186.1"/>
    </source>
</evidence>
<accession>A0A919C410</accession>
<evidence type="ECO:0000256" key="2">
    <source>
        <dbReference type="SAM" id="Phobius"/>
    </source>
</evidence>
<keyword evidence="4" id="KW-1185">Reference proteome</keyword>
<evidence type="ECO:0000313" key="4">
    <source>
        <dbReference type="Proteomes" id="UP000619355"/>
    </source>
</evidence>
<organism evidence="3 4">
    <name type="scientific">Streptomyces capoamus</name>
    <dbReference type="NCBI Taxonomy" id="68183"/>
    <lineage>
        <taxon>Bacteria</taxon>
        <taxon>Bacillati</taxon>
        <taxon>Actinomycetota</taxon>
        <taxon>Actinomycetes</taxon>
        <taxon>Kitasatosporales</taxon>
        <taxon>Streptomycetaceae</taxon>
        <taxon>Streptomyces</taxon>
    </lineage>
</organism>
<comment type="caution">
    <text evidence="3">The sequence shown here is derived from an EMBL/GenBank/DDBJ whole genome shotgun (WGS) entry which is preliminary data.</text>
</comment>
<dbReference type="Proteomes" id="UP000619355">
    <property type="component" value="Unassembled WGS sequence"/>
</dbReference>
<dbReference type="EMBL" id="BNBF01000003">
    <property type="protein sequence ID" value="GHG40186.1"/>
    <property type="molecule type" value="Genomic_DNA"/>
</dbReference>